<dbReference type="Gene3D" id="3.40.50.11350">
    <property type="match status" value="1"/>
</dbReference>
<sequence length="258" mass="29390">MAYTPAEGPRVERSLLALRSRALSALGDDWPGLHALWHRFFKVPARIEQRADEFALTEGTLGLHYRGTDKNQALHDTNPVSYDDMLSAADEAFKAHPHLKTLFIATDEAGFVSAARQRFPEREVRNLGAVSFHKSGVQDQDRADRALLDCVLLSRCALVLKCSSALSGFAKVLRPALPIYRVAACKYFYDVPYFPDAFIPRWEATSTAGQQRAARLFEGDWLDDARVPSRFRQSFLAQPRYLGWQRWARRLHYLLTHR</sequence>
<gene>
    <name evidence="1" type="ORF">KAK11_15990</name>
</gene>
<protein>
    <submittedName>
        <fullName evidence="1">Uncharacterized protein</fullName>
    </submittedName>
</protein>
<comment type="caution">
    <text evidence="1">The sequence shown here is derived from an EMBL/GenBank/DDBJ whole genome shotgun (WGS) entry which is preliminary data.</text>
</comment>
<reference evidence="1 2" key="1">
    <citation type="submission" date="2021-04" db="EMBL/GenBank/DDBJ databases">
        <title>The genome sequence of type strain Ideonella paludis KCTC 32238.</title>
        <authorList>
            <person name="Liu Y."/>
        </authorList>
    </citation>
    <scope>NUCLEOTIDE SEQUENCE [LARGE SCALE GENOMIC DNA]</scope>
    <source>
        <strain evidence="1 2">KCTC 32238</strain>
    </source>
</reference>
<accession>A0ABS5E0I6</accession>
<evidence type="ECO:0000313" key="1">
    <source>
        <dbReference type="EMBL" id="MBQ0936829.1"/>
    </source>
</evidence>
<dbReference type="EMBL" id="JAGQDG010000006">
    <property type="protein sequence ID" value="MBQ0936829.1"/>
    <property type="molecule type" value="Genomic_DNA"/>
</dbReference>
<name>A0ABS5E0I6_9BURK</name>
<keyword evidence="2" id="KW-1185">Reference proteome</keyword>
<organism evidence="1 2">
    <name type="scientific">Ideonella paludis</name>
    <dbReference type="NCBI Taxonomy" id="1233411"/>
    <lineage>
        <taxon>Bacteria</taxon>
        <taxon>Pseudomonadati</taxon>
        <taxon>Pseudomonadota</taxon>
        <taxon>Betaproteobacteria</taxon>
        <taxon>Burkholderiales</taxon>
        <taxon>Sphaerotilaceae</taxon>
        <taxon>Ideonella</taxon>
    </lineage>
</organism>
<proteinExistence type="predicted"/>
<dbReference type="RefSeq" id="WP_380295886.1">
    <property type="nucleotide sequence ID" value="NZ_JBHUKC010000001.1"/>
</dbReference>
<evidence type="ECO:0000313" key="2">
    <source>
        <dbReference type="Proteomes" id="UP000672097"/>
    </source>
</evidence>
<dbReference type="Proteomes" id="UP000672097">
    <property type="component" value="Unassembled WGS sequence"/>
</dbReference>